<evidence type="ECO:0000256" key="1">
    <source>
        <dbReference type="SAM" id="Phobius"/>
    </source>
</evidence>
<dbReference type="InterPro" id="IPR010982">
    <property type="entry name" value="Lambda_DNA-bd_dom_sf"/>
</dbReference>
<dbReference type="AlphaFoldDB" id="A0A3B1D7I2"/>
<accession>A0A3B1D7I2</accession>
<evidence type="ECO:0000259" key="2">
    <source>
        <dbReference type="Pfam" id="PF13464"/>
    </source>
</evidence>
<reference evidence="3" key="1">
    <citation type="submission" date="2018-06" db="EMBL/GenBank/DDBJ databases">
        <authorList>
            <person name="Zhirakovskaya E."/>
        </authorList>
    </citation>
    <scope>NUCLEOTIDE SEQUENCE</scope>
</reference>
<keyword evidence="1" id="KW-1133">Transmembrane helix</keyword>
<protein>
    <recommendedName>
        <fullName evidence="2">Cytoskeleton protein RodZ-like C-terminal domain-containing protein</fullName>
    </recommendedName>
</protein>
<dbReference type="InterPro" id="IPR025194">
    <property type="entry name" value="RodZ-like_C"/>
</dbReference>
<name>A0A3B1D7I2_9ZZZZ</name>
<dbReference type="Pfam" id="PF13413">
    <property type="entry name" value="HTH_25"/>
    <property type="match status" value="1"/>
</dbReference>
<feature type="transmembrane region" description="Helical" evidence="1">
    <location>
        <begin position="96"/>
        <end position="116"/>
    </location>
</feature>
<dbReference type="Pfam" id="PF13464">
    <property type="entry name" value="RodZ_C"/>
    <property type="match status" value="1"/>
</dbReference>
<dbReference type="PANTHER" id="PTHR34475:SF1">
    <property type="entry name" value="CYTOSKELETON PROTEIN RODZ"/>
    <property type="match status" value="1"/>
</dbReference>
<dbReference type="EMBL" id="UOGI01000129">
    <property type="protein sequence ID" value="VAX32104.1"/>
    <property type="molecule type" value="Genomic_DNA"/>
</dbReference>
<dbReference type="PANTHER" id="PTHR34475">
    <property type="match status" value="1"/>
</dbReference>
<proteinExistence type="predicted"/>
<sequence>MLGEYLRKHREEANLSLKEISLITRIRCEYLKALENEEFEKIPGEVFVRGYIKEFLKTISIEPSEAIRLYNEQKKASLAAEKPLPPPPKIRFSPQVLLYPIVVLLIVVPMIMLYSYTKSPGDLAGKVKGESNIDRVVTMIPNPVAPAEADYTNKHVLEIRAIEDTWIFLKIDDNLSYSMILKPGQKRIWTGDRQFLLKVGNAGGIKLTFDGRELGAPGKRGHVVKLILPQDIKEIRD</sequence>
<gene>
    <name evidence="3" type="ORF">MNBD_NITROSPIRAE03-1241</name>
</gene>
<organism evidence="3">
    <name type="scientific">hydrothermal vent metagenome</name>
    <dbReference type="NCBI Taxonomy" id="652676"/>
    <lineage>
        <taxon>unclassified sequences</taxon>
        <taxon>metagenomes</taxon>
        <taxon>ecological metagenomes</taxon>
    </lineage>
</organism>
<dbReference type="InterPro" id="IPR050400">
    <property type="entry name" value="Bact_Cytoskel_RodZ"/>
</dbReference>
<evidence type="ECO:0000313" key="3">
    <source>
        <dbReference type="EMBL" id="VAX32104.1"/>
    </source>
</evidence>
<dbReference type="GO" id="GO:0003677">
    <property type="term" value="F:DNA binding"/>
    <property type="evidence" value="ECO:0007669"/>
    <property type="project" value="InterPro"/>
</dbReference>
<keyword evidence="1" id="KW-0472">Membrane</keyword>
<feature type="domain" description="Cytoskeleton protein RodZ-like C-terminal" evidence="2">
    <location>
        <begin position="159"/>
        <end position="225"/>
    </location>
</feature>
<dbReference type="Gene3D" id="1.10.260.40">
    <property type="entry name" value="lambda repressor-like DNA-binding domains"/>
    <property type="match status" value="1"/>
</dbReference>
<keyword evidence="1" id="KW-0812">Transmembrane</keyword>